<gene>
    <name evidence="1" type="ORF">HNQ79_006626</name>
</gene>
<dbReference type="AlphaFoldDB" id="A0A7X0LSV5"/>
<proteinExistence type="predicted"/>
<reference evidence="1 2" key="1">
    <citation type="submission" date="2020-08" db="EMBL/GenBank/DDBJ databases">
        <title>Genomic Encyclopedia of Type Strains, Phase IV (KMG-IV): sequencing the most valuable type-strain genomes for metagenomic binning, comparative biology and taxonomic classification.</title>
        <authorList>
            <person name="Goeker M."/>
        </authorList>
    </citation>
    <scope>NUCLEOTIDE SEQUENCE [LARGE SCALE GENOMIC DNA]</scope>
    <source>
        <strain evidence="1 2">DSM 40141</strain>
    </source>
</reference>
<accession>A0A7X0LSV5</accession>
<comment type="caution">
    <text evidence="1">The sequence shown here is derived from an EMBL/GenBank/DDBJ whole genome shotgun (WGS) entry which is preliminary data.</text>
</comment>
<protein>
    <submittedName>
        <fullName evidence="1">Uncharacterized protein</fullName>
    </submittedName>
</protein>
<evidence type="ECO:0000313" key="2">
    <source>
        <dbReference type="Proteomes" id="UP000540423"/>
    </source>
</evidence>
<dbReference type="EMBL" id="JACHEM010000038">
    <property type="protein sequence ID" value="MBB6440113.1"/>
    <property type="molecule type" value="Genomic_DNA"/>
</dbReference>
<evidence type="ECO:0000313" key="1">
    <source>
        <dbReference type="EMBL" id="MBB6440113.1"/>
    </source>
</evidence>
<name>A0A7X0LSV5_9ACTN</name>
<dbReference type="RefSeq" id="WP_185036575.1">
    <property type="nucleotide sequence ID" value="NZ_BNBN01000060.1"/>
</dbReference>
<organism evidence="1 2">
    <name type="scientific">Streptomyces candidus</name>
    <dbReference type="NCBI Taxonomy" id="67283"/>
    <lineage>
        <taxon>Bacteria</taxon>
        <taxon>Bacillati</taxon>
        <taxon>Actinomycetota</taxon>
        <taxon>Actinomycetes</taxon>
        <taxon>Kitasatosporales</taxon>
        <taxon>Streptomycetaceae</taxon>
        <taxon>Streptomyces</taxon>
    </lineage>
</organism>
<keyword evidence="2" id="KW-1185">Reference proteome</keyword>
<dbReference type="Proteomes" id="UP000540423">
    <property type="component" value="Unassembled WGS sequence"/>
</dbReference>
<sequence>MSATYGELIAVQKLGILVGDTDGGHLTREYLVRRAAAADRLADDRFEPSTVVDMIHQAVHYARTLVDHDRLEQGAQGPIPASAPRWDADPRGYARQEHAAWVLEHDIAAGV</sequence>